<organism evidence="1 2">
    <name type="scientific">Trichonephila clavata</name>
    <name type="common">Joro spider</name>
    <name type="synonym">Nephila clavata</name>
    <dbReference type="NCBI Taxonomy" id="2740835"/>
    <lineage>
        <taxon>Eukaryota</taxon>
        <taxon>Metazoa</taxon>
        <taxon>Ecdysozoa</taxon>
        <taxon>Arthropoda</taxon>
        <taxon>Chelicerata</taxon>
        <taxon>Arachnida</taxon>
        <taxon>Araneae</taxon>
        <taxon>Araneomorphae</taxon>
        <taxon>Entelegynae</taxon>
        <taxon>Araneoidea</taxon>
        <taxon>Nephilidae</taxon>
        <taxon>Trichonephila</taxon>
    </lineage>
</organism>
<dbReference type="AlphaFoldDB" id="A0A8X6GM89"/>
<comment type="caution">
    <text evidence="1">The sequence shown here is derived from an EMBL/GenBank/DDBJ whole genome shotgun (WGS) entry which is preliminary data.</text>
</comment>
<dbReference type="EMBL" id="BMAO01026170">
    <property type="protein sequence ID" value="GFR07486.1"/>
    <property type="molecule type" value="Genomic_DNA"/>
</dbReference>
<evidence type="ECO:0000313" key="1">
    <source>
        <dbReference type="EMBL" id="GFR07486.1"/>
    </source>
</evidence>
<protein>
    <submittedName>
        <fullName evidence="1">Uncharacterized protein</fullName>
    </submittedName>
</protein>
<proteinExistence type="predicted"/>
<name>A0A8X6GM89_TRICU</name>
<gene>
    <name evidence="1" type="ORF">TNCT_631951</name>
</gene>
<evidence type="ECO:0000313" key="2">
    <source>
        <dbReference type="Proteomes" id="UP000887116"/>
    </source>
</evidence>
<accession>A0A8X6GM89</accession>
<keyword evidence="2" id="KW-1185">Reference proteome</keyword>
<dbReference type="Proteomes" id="UP000887116">
    <property type="component" value="Unassembled WGS sequence"/>
</dbReference>
<sequence length="104" mass="12238">MDDSLINPTDAQKFHRIFNLESQIYYQADRLNLIKVEKMSHRGTTDSYTGLLKDREEIQVFLENNKGELTLLLPCPLRNCHFYESQKTLQEQIVLTQHLVLTSR</sequence>
<reference evidence="1" key="1">
    <citation type="submission" date="2020-07" db="EMBL/GenBank/DDBJ databases">
        <title>Multicomponent nature underlies the extraordinary mechanical properties of spider dragline silk.</title>
        <authorList>
            <person name="Kono N."/>
            <person name="Nakamura H."/>
            <person name="Mori M."/>
            <person name="Yoshida Y."/>
            <person name="Ohtoshi R."/>
            <person name="Malay A.D."/>
            <person name="Moran D.A.P."/>
            <person name="Tomita M."/>
            <person name="Numata K."/>
            <person name="Arakawa K."/>
        </authorList>
    </citation>
    <scope>NUCLEOTIDE SEQUENCE</scope>
</reference>